<dbReference type="AlphaFoldDB" id="A0A314YU82"/>
<evidence type="ECO:0000256" key="7">
    <source>
        <dbReference type="ARBA" id="ARBA00022989"/>
    </source>
</evidence>
<organism evidence="12 13">
    <name type="scientific">Prunus yedoensis var. nudiflora</name>
    <dbReference type="NCBI Taxonomy" id="2094558"/>
    <lineage>
        <taxon>Eukaryota</taxon>
        <taxon>Viridiplantae</taxon>
        <taxon>Streptophyta</taxon>
        <taxon>Embryophyta</taxon>
        <taxon>Tracheophyta</taxon>
        <taxon>Spermatophyta</taxon>
        <taxon>Magnoliopsida</taxon>
        <taxon>eudicotyledons</taxon>
        <taxon>Gunneridae</taxon>
        <taxon>Pentapetalae</taxon>
        <taxon>rosids</taxon>
        <taxon>fabids</taxon>
        <taxon>Rosales</taxon>
        <taxon>Rosaceae</taxon>
        <taxon>Amygdaloideae</taxon>
        <taxon>Amygdaleae</taxon>
        <taxon>Prunus</taxon>
    </lineage>
</organism>
<gene>
    <name evidence="12" type="ORF">Pyn_25507</name>
</gene>
<dbReference type="InterPro" id="IPR046956">
    <property type="entry name" value="RLP23-like"/>
</dbReference>
<protein>
    <submittedName>
        <fullName evidence="12">Receptor-like protein 12 isoform X2</fullName>
    </submittedName>
</protein>
<keyword evidence="5" id="KW-0732">Signal</keyword>
<accession>A0A314YU82</accession>
<reference evidence="12 13" key="1">
    <citation type="submission" date="2018-02" db="EMBL/GenBank/DDBJ databases">
        <title>Draft genome of wild Prunus yedoensis var. nudiflora.</title>
        <authorList>
            <person name="Baek S."/>
            <person name="Kim J.-H."/>
            <person name="Choi K."/>
            <person name="Kim G.-B."/>
            <person name="Cho A."/>
            <person name="Jang H."/>
            <person name="Shin C.-H."/>
            <person name="Yu H.-J."/>
            <person name="Mun J.-H."/>
        </authorList>
    </citation>
    <scope>NUCLEOTIDE SEQUENCE [LARGE SCALE GENOMIC DNA]</scope>
    <source>
        <strain evidence="13">cv. Jeju island</strain>
        <tissue evidence="12">Leaf</tissue>
    </source>
</reference>
<dbReference type="InterPro" id="IPR001611">
    <property type="entry name" value="Leu-rich_rpt"/>
</dbReference>
<dbReference type="EMBL" id="PJQY01000529">
    <property type="protein sequence ID" value="PQQ10253.1"/>
    <property type="molecule type" value="Genomic_DNA"/>
</dbReference>
<dbReference type="Gene3D" id="3.80.10.10">
    <property type="entry name" value="Ribonuclease Inhibitor"/>
    <property type="match status" value="1"/>
</dbReference>
<dbReference type="Proteomes" id="UP000250321">
    <property type="component" value="Unassembled WGS sequence"/>
</dbReference>
<dbReference type="InterPro" id="IPR032675">
    <property type="entry name" value="LRR_dom_sf"/>
</dbReference>
<proteinExistence type="predicted"/>
<keyword evidence="2" id="KW-0597">Phosphoprotein</keyword>
<evidence type="ECO:0000256" key="1">
    <source>
        <dbReference type="ARBA" id="ARBA00004479"/>
    </source>
</evidence>
<dbReference type="SUPFAM" id="SSF52058">
    <property type="entry name" value="L domain-like"/>
    <property type="match status" value="1"/>
</dbReference>
<name>A0A314YU82_PRUYE</name>
<evidence type="ECO:0000256" key="3">
    <source>
        <dbReference type="ARBA" id="ARBA00022614"/>
    </source>
</evidence>
<comment type="caution">
    <text evidence="12">The sequence shown here is derived from an EMBL/GenBank/DDBJ whole genome shotgun (WGS) entry which is preliminary data.</text>
</comment>
<evidence type="ECO:0000256" key="8">
    <source>
        <dbReference type="ARBA" id="ARBA00023136"/>
    </source>
</evidence>
<keyword evidence="7 11" id="KW-1133">Transmembrane helix</keyword>
<evidence type="ECO:0000256" key="10">
    <source>
        <dbReference type="ARBA" id="ARBA00023180"/>
    </source>
</evidence>
<dbReference type="PRINTS" id="PR00019">
    <property type="entry name" value="LEURICHRPT"/>
</dbReference>
<dbReference type="PANTHER" id="PTHR48063:SF98">
    <property type="entry name" value="LRR RECEPTOR-LIKE SERINE_THREONINE-PROTEIN KINASE FLS2"/>
    <property type="match status" value="1"/>
</dbReference>
<sequence>MDFSMNNISGSIPKCLNNLTTLAKKGNPSLSSTHTYYRKRGDKLFASTNYEDDASFIWKGRMQTYKSTLGLVKRIDLSRNRLTGEIPKIGNLQSLDSLDLSRNQIDGGIPTSLARIDRLSFLDLSYNNLSGKIPTGTQLQGFDPSVYVGNPQLCGPPLKKMCADQNEKTDLSNQEDKDELITLGFYISMGLGFAAGFWGVCGTLIFNRSWRYAYLKFLNGLNDWLYVRVALIKRQLKLAYA</sequence>
<dbReference type="PANTHER" id="PTHR48063">
    <property type="entry name" value="LRR RECEPTOR-LIKE KINASE"/>
    <property type="match status" value="1"/>
</dbReference>
<feature type="transmembrane region" description="Helical" evidence="11">
    <location>
        <begin position="183"/>
        <end position="206"/>
    </location>
</feature>
<dbReference type="FunFam" id="3.80.10.10:FF:000722">
    <property type="entry name" value="Leucine-rich repeat receptor-like protein kinase"/>
    <property type="match status" value="1"/>
</dbReference>
<keyword evidence="8 11" id="KW-0472">Membrane</keyword>
<keyword evidence="10" id="KW-0325">Glycoprotein</keyword>
<evidence type="ECO:0000256" key="5">
    <source>
        <dbReference type="ARBA" id="ARBA00022729"/>
    </source>
</evidence>
<evidence type="ECO:0000256" key="4">
    <source>
        <dbReference type="ARBA" id="ARBA00022692"/>
    </source>
</evidence>
<keyword evidence="13" id="KW-1185">Reference proteome</keyword>
<dbReference type="OrthoDB" id="8731593at2759"/>
<comment type="subcellular location">
    <subcellularLocation>
        <location evidence="1">Membrane</location>
        <topology evidence="1">Single-pass type I membrane protein</topology>
    </subcellularLocation>
</comment>
<evidence type="ECO:0000256" key="9">
    <source>
        <dbReference type="ARBA" id="ARBA00023170"/>
    </source>
</evidence>
<dbReference type="Pfam" id="PF13855">
    <property type="entry name" value="LRR_8"/>
    <property type="match status" value="1"/>
</dbReference>
<keyword evidence="6" id="KW-0677">Repeat</keyword>
<evidence type="ECO:0000256" key="11">
    <source>
        <dbReference type="SAM" id="Phobius"/>
    </source>
</evidence>
<dbReference type="GO" id="GO:0016020">
    <property type="term" value="C:membrane"/>
    <property type="evidence" value="ECO:0007669"/>
    <property type="project" value="UniProtKB-SubCell"/>
</dbReference>
<evidence type="ECO:0000256" key="2">
    <source>
        <dbReference type="ARBA" id="ARBA00022553"/>
    </source>
</evidence>
<evidence type="ECO:0000313" key="13">
    <source>
        <dbReference type="Proteomes" id="UP000250321"/>
    </source>
</evidence>
<evidence type="ECO:0000313" key="12">
    <source>
        <dbReference type="EMBL" id="PQQ10253.1"/>
    </source>
</evidence>
<dbReference type="STRING" id="2094558.A0A314YU82"/>
<evidence type="ECO:0000256" key="6">
    <source>
        <dbReference type="ARBA" id="ARBA00022737"/>
    </source>
</evidence>
<keyword evidence="9 12" id="KW-0675">Receptor</keyword>
<keyword evidence="3" id="KW-0433">Leucine-rich repeat</keyword>
<keyword evidence="4 11" id="KW-0812">Transmembrane</keyword>